<dbReference type="Proteomes" id="UP000006038">
    <property type="component" value="Chromosome 8"/>
</dbReference>
<keyword evidence="3" id="KW-1185">Reference proteome</keyword>
<accession>J3MUB2</accession>
<dbReference type="PANTHER" id="PTHR48059">
    <property type="entry name" value="POLYGALACTURONASE INHIBITOR 1"/>
    <property type="match status" value="1"/>
</dbReference>
<dbReference type="InterPro" id="IPR051848">
    <property type="entry name" value="PGIP"/>
</dbReference>
<name>J3MUB2_ORYBR</name>
<dbReference type="eggNOG" id="ENOG502S4YE">
    <property type="taxonomic scope" value="Eukaryota"/>
</dbReference>
<dbReference type="AlphaFoldDB" id="J3MUB2"/>
<protein>
    <recommendedName>
        <fullName evidence="4">Leucine-rich repeat-containing N-terminal plant-type domain-containing protein</fullName>
    </recommendedName>
</protein>
<organism evidence="2">
    <name type="scientific">Oryza brachyantha</name>
    <name type="common">malo sina</name>
    <dbReference type="NCBI Taxonomy" id="4533"/>
    <lineage>
        <taxon>Eukaryota</taxon>
        <taxon>Viridiplantae</taxon>
        <taxon>Streptophyta</taxon>
        <taxon>Embryophyta</taxon>
        <taxon>Tracheophyta</taxon>
        <taxon>Spermatophyta</taxon>
        <taxon>Magnoliopsida</taxon>
        <taxon>Liliopsida</taxon>
        <taxon>Poales</taxon>
        <taxon>Poaceae</taxon>
        <taxon>BOP clade</taxon>
        <taxon>Oryzoideae</taxon>
        <taxon>Oryzeae</taxon>
        <taxon>Oryzinae</taxon>
        <taxon>Oryza</taxon>
    </lineage>
</organism>
<dbReference type="InterPro" id="IPR032675">
    <property type="entry name" value="LRR_dom_sf"/>
</dbReference>
<dbReference type="PANTHER" id="PTHR48059:SF23">
    <property type="entry name" value="LEUCINE-RICH REPEAT-CONTAINING N-TERMINAL PLANT-TYPE DOMAIN-CONTAINING PROTEIN"/>
    <property type="match status" value="1"/>
</dbReference>
<evidence type="ECO:0000313" key="3">
    <source>
        <dbReference type="Proteomes" id="UP000006038"/>
    </source>
</evidence>
<evidence type="ECO:0000256" key="1">
    <source>
        <dbReference type="ARBA" id="ARBA00004196"/>
    </source>
</evidence>
<dbReference type="Gramene" id="OB08G26930.1">
    <property type="protein sequence ID" value="OB08G26930.1"/>
    <property type="gene ID" value="OB08G26930"/>
</dbReference>
<reference evidence="2" key="1">
    <citation type="journal article" date="2013" name="Nat. Commun.">
        <title>Whole-genome sequencing of Oryza brachyantha reveals mechanisms underlying Oryza genome evolution.</title>
        <authorList>
            <person name="Chen J."/>
            <person name="Huang Q."/>
            <person name="Gao D."/>
            <person name="Wang J."/>
            <person name="Lang Y."/>
            <person name="Liu T."/>
            <person name="Li B."/>
            <person name="Bai Z."/>
            <person name="Luis Goicoechea J."/>
            <person name="Liang C."/>
            <person name="Chen C."/>
            <person name="Zhang W."/>
            <person name="Sun S."/>
            <person name="Liao Y."/>
            <person name="Zhang X."/>
            <person name="Yang L."/>
            <person name="Song C."/>
            <person name="Wang M."/>
            <person name="Shi J."/>
            <person name="Liu G."/>
            <person name="Liu J."/>
            <person name="Zhou H."/>
            <person name="Zhou W."/>
            <person name="Yu Q."/>
            <person name="An N."/>
            <person name="Chen Y."/>
            <person name="Cai Q."/>
            <person name="Wang B."/>
            <person name="Liu B."/>
            <person name="Min J."/>
            <person name="Huang Y."/>
            <person name="Wu H."/>
            <person name="Li Z."/>
            <person name="Zhang Y."/>
            <person name="Yin Y."/>
            <person name="Song W."/>
            <person name="Jiang J."/>
            <person name="Jackson S.A."/>
            <person name="Wing R.A."/>
            <person name="Wang J."/>
            <person name="Chen M."/>
        </authorList>
    </citation>
    <scope>NUCLEOTIDE SEQUENCE [LARGE SCALE GENOMIC DNA]</scope>
    <source>
        <strain evidence="2">cv. IRGC 101232</strain>
    </source>
</reference>
<dbReference type="HOGENOM" id="CLU_1987310_0_0_1"/>
<dbReference type="Pfam" id="PF00560">
    <property type="entry name" value="LRR_1"/>
    <property type="match status" value="1"/>
</dbReference>
<dbReference type="OMA" id="GAVNFTH"/>
<dbReference type="SUPFAM" id="SSF52058">
    <property type="entry name" value="L domain-like"/>
    <property type="match status" value="1"/>
</dbReference>
<evidence type="ECO:0000313" key="2">
    <source>
        <dbReference type="EnsemblPlants" id="OB08G26930.1"/>
    </source>
</evidence>
<sequence length="126" mass="14334">LAIETWTPLISHTTGSGDPSFLFDAAKPVAKIDLSWNRLEFDMTRIRFAHHLNYLDLSHNNIKGSVAKSPKDVNLEFFNASYNDLCGEIPTDRYMAYHGPHCYIHNKCLCGSPLPPLQEWLMEIIS</sequence>
<evidence type="ECO:0008006" key="4">
    <source>
        <dbReference type="Google" id="ProtNLM"/>
    </source>
</evidence>
<dbReference type="InterPro" id="IPR001611">
    <property type="entry name" value="Leu-rich_rpt"/>
</dbReference>
<proteinExistence type="predicted"/>
<dbReference type="Gene3D" id="3.80.10.10">
    <property type="entry name" value="Ribonuclease Inhibitor"/>
    <property type="match status" value="1"/>
</dbReference>
<dbReference type="EnsemblPlants" id="OB08G26930.1">
    <property type="protein sequence ID" value="OB08G26930.1"/>
    <property type="gene ID" value="OB08G26930"/>
</dbReference>
<reference evidence="2" key="2">
    <citation type="submission" date="2013-04" db="UniProtKB">
        <authorList>
            <consortium name="EnsemblPlants"/>
        </authorList>
    </citation>
    <scope>IDENTIFICATION</scope>
</reference>
<comment type="subcellular location">
    <subcellularLocation>
        <location evidence="1">Cell envelope</location>
    </subcellularLocation>
</comment>